<dbReference type="PANTHER" id="PTHR43872:SF1">
    <property type="entry name" value="MONOOXYGENASE, PUTATIVE (AFU_ORTHOLOGUE AFUA_8G02570)-RELATED"/>
    <property type="match status" value="1"/>
</dbReference>
<dbReference type="SUPFAM" id="SSF51905">
    <property type="entry name" value="FAD/NAD(P)-binding domain"/>
    <property type="match status" value="1"/>
</dbReference>
<evidence type="ECO:0000256" key="7">
    <source>
        <dbReference type="ARBA" id="ARBA00023033"/>
    </source>
</evidence>
<comment type="similarity">
    <text evidence="2">Belongs to the FAD-binding monooxygenase family.</text>
</comment>
<dbReference type="AlphaFoldDB" id="A0A5C4MQ71"/>
<evidence type="ECO:0000256" key="6">
    <source>
        <dbReference type="ARBA" id="ARBA00023002"/>
    </source>
</evidence>
<keyword evidence="6" id="KW-0560">Oxidoreductase</keyword>
<dbReference type="OrthoDB" id="5168853at2"/>
<comment type="cofactor">
    <cofactor evidence="1">
        <name>FAD</name>
        <dbReference type="ChEBI" id="CHEBI:57692"/>
    </cofactor>
</comment>
<evidence type="ECO:0000313" key="8">
    <source>
        <dbReference type="EMBL" id="TNC48051.1"/>
    </source>
</evidence>
<evidence type="ECO:0000313" key="10">
    <source>
        <dbReference type="Proteomes" id="UP000306740"/>
    </source>
</evidence>
<dbReference type="Pfam" id="PF13450">
    <property type="entry name" value="NAD_binding_8"/>
    <property type="match status" value="1"/>
</dbReference>
<keyword evidence="3" id="KW-0285">Flavoprotein</keyword>
<dbReference type="Pfam" id="PF00743">
    <property type="entry name" value="FMO-like"/>
    <property type="match status" value="1"/>
</dbReference>
<evidence type="ECO:0000256" key="1">
    <source>
        <dbReference type="ARBA" id="ARBA00001974"/>
    </source>
</evidence>
<organism evidence="8 10">
    <name type="scientific">Mumia zhuanghuii</name>
    <dbReference type="NCBI Taxonomy" id="2585211"/>
    <lineage>
        <taxon>Bacteria</taxon>
        <taxon>Bacillati</taxon>
        <taxon>Actinomycetota</taxon>
        <taxon>Actinomycetes</taxon>
        <taxon>Propionibacteriales</taxon>
        <taxon>Nocardioidaceae</taxon>
        <taxon>Mumia</taxon>
    </lineage>
</organism>
<dbReference type="RefSeq" id="WP_139105527.1">
    <property type="nucleotide sequence ID" value="NZ_VDFR01000028.1"/>
</dbReference>
<proteinExistence type="inferred from homology"/>
<accession>A0A5C4MQ71</accession>
<evidence type="ECO:0000256" key="5">
    <source>
        <dbReference type="ARBA" id="ARBA00022857"/>
    </source>
</evidence>
<evidence type="ECO:0000313" key="9">
    <source>
        <dbReference type="EMBL" id="TNC49089.1"/>
    </source>
</evidence>
<reference evidence="8 10" key="1">
    <citation type="submission" date="2019-05" db="EMBL/GenBank/DDBJ databases">
        <title>Mumia sp. nov., isolated from the intestinal contents of plateau pika (Ochotona curzoniae) in the Qinghai-Tibet plateau of China.</title>
        <authorList>
            <person name="Tian Z."/>
        </authorList>
    </citation>
    <scope>NUCLEOTIDE SEQUENCE [LARGE SCALE GENOMIC DNA]</scope>
    <source>
        <strain evidence="10">527</strain>
        <strain evidence="8">Z527</strain>
    </source>
</reference>
<comment type="caution">
    <text evidence="8">The sequence shown here is derived from an EMBL/GenBank/DDBJ whole genome shotgun (WGS) entry which is preliminary data.</text>
</comment>
<dbReference type="Gene3D" id="3.50.50.60">
    <property type="entry name" value="FAD/NAD(P)-binding domain"/>
    <property type="match status" value="2"/>
</dbReference>
<dbReference type="EMBL" id="VDFR01000028">
    <property type="protein sequence ID" value="TNC49089.1"/>
    <property type="molecule type" value="Genomic_DNA"/>
</dbReference>
<dbReference type="Proteomes" id="UP000306740">
    <property type="component" value="Unassembled WGS sequence"/>
</dbReference>
<protein>
    <submittedName>
        <fullName evidence="8">NAD(P)/FAD-dependent oxidoreductase</fullName>
    </submittedName>
</protein>
<gene>
    <name evidence="9" type="ORF">FHE65_06110</name>
    <name evidence="8" type="ORF">FHE65_07945</name>
</gene>
<dbReference type="InterPro" id="IPR051820">
    <property type="entry name" value="FAD-binding_MO"/>
</dbReference>
<dbReference type="EMBL" id="VDFR01000039">
    <property type="protein sequence ID" value="TNC48051.1"/>
    <property type="molecule type" value="Genomic_DNA"/>
</dbReference>
<evidence type="ECO:0000256" key="4">
    <source>
        <dbReference type="ARBA" id="ARBA00022827"/>
    </source>
</evidence>
<dbReference type="InterPro" id="IPR036188">
    <property type="entry name" value="FAD/NAD-bd_sf"/>
</dbReference>
<dbReference type="GO" id="GO:0050661">
    <property type="term" value="F:NADP binding"/>
    <property type="evidence" value="ECO:0007669"/>
    <property type="project" value="InterPro"/>
</dbReference>
<name>A0A5C4MQ71_9ACTN</name>
<sequence length="501" mass="54728">MPDHAPDKRSVDVLIVGAGLSGIGMAYRLQERLPHLSYAVVEAREAIGGTWDLFRYPGVRSDSDIFTLSFPFRPWRGDDAIVGGADIRDYLEDTAREAGILEHTRFSTKVVSADWSSQEARWTVRVAVGAEGREETYEARWVSFCSGYYDYDTPYDPGFAGLDDFQGTLVHPQFWPADLDHSGKKVVVIGSGATAITLVPALAPDAAHVTMLQRTPSYVLAQPRKDPIGNAIRKVLPPRGGHLAVRTKNTVLQWGLYQACRRLPDQMAALFRKGAVAAVGSEEIVDEHFTPPYAPWDQRLCISPGGDLFEAVRDGRASVETALIDRFVENGVRLADGRVLEADVVVTATGLSLQLLGGATLSVDGEPVDPSQTYAYRATMLSGVPNLSFCIGYINLSWTMRSDMTARLVCRILDRLSRSGADTVTPVMDGTPASRPLFDMDSGYIRRGAHLQPRAAGTYPWAMKQNVVVDAWQTNRAGLDEGLVWSASRDRRPASRAAAGA</sequence>
<evidence type="ECO:0000256" key="2">
    <source>
        <dbReference type="ARBA" id="ARBA00010139"/>
    </source>
</evidence>
<evidence type="ECO:0000256" key="3">
    <source>
        <dbReference type="ARBA" id="ARBA00022630"/>
    </source>
</evidence>
<keyword evidence="4" id="KW-0274">FAD</keyword>
<dbReference type="InterPro" id="IPR020946">
    <property type="entry name" value="Flavin_mOase-like"/>
</dbReference>
<dbReference type="FunFam" id="3.50.50.60:FF:000228">
    <property type="entry name" value="FAD-containing monooxygenase EthA"/>
    <property type="match status" value="1"/>
</dbReference>
<dbReference type="GO" id="GO:0004499">
    <property type="term" value="F:N,N-dimethylaniline monooxygenase activity"/>
    <property type="evidence" value="ECO:0007669"/>
    <property type="project" value="InterPro"/>
</dbReference>
<keyword evidence="7" id="KW-0503">Monooxygenase</keyword>
<dbReference type="PANTHER" id="PTHR43872">
    <property type="entry name" value="MONOOXYGENASE, PUTATIVE (AFU_ORTHOLOGUE AFUA_8G02570)-RELATED"/>
    <property type="match status" value="1"/>
</dbReference>
<dbReference type="GO" id="GO:0050660">
    <property type="term" value="F:flavin adenine dinucleotide binding"/>
    <property type="evidence" value="ECO:0007669"/>
    <property type="project" value="InterPro"/>
</dbReference>
<keyword evidence="5" id="KW-0521">NADP</keyword>